<evidence type="ECO:0000313" key="3">
    <source>
        <dbReference type="Proteomes" id="UP000437131"/>
    </source>
</evidence>
<keyword evidence="1" id="KW-0472">Membrane</keyword>
<proteinExistence type="predicted"/>
<comment type="caution">
    <text evidence="2">The sequence shown here is derived from an EMBL/GenBank/DDBJ whole genome shotgun (WGS) entry which is preliminary data.</text>
</comment>
<dbReference type="AlphaFoldDB" id="A0A844H046"/>
<name>A0A844H046_9CHRO</name>
<dbReference type="Proteomes" id="UP000437131">
    <property type="component" value="Unassembled WGS sequence"/>
</dbReference>
<keyword evidence="1" id="KW-0812">Transmembrane</keyword>
<gene>
    <name evidence="2" type="ORF">GGC33_16995</name>
</gene>
<feature type="transmembrane region" description="Helical" evidence="1">
    <location>
        <begin position="34"/>
        <end position="54"/>
    </location>
</feature>
<reference evidence="2 3" key="1">
    <citation type="submission" date="2019-11" db="EMBL/GenBank/DDBJ databases">
        <title>Isolation of a new High Light Tolerant Cyanobacteria.</title>
        <authorList>
            <person name="Dobson Z."/>
            <person name="Vaughn N."/>
            <person name="Vaughn M."/>
            <person name="Fromme P."/>
            <person name="Mazor Y."/>
        </authorList>
    </citation>
    <scope>NUCLEOTIDE SEQUENCE [LARGE SCALE GENOMIC DNA]</scope>
    <source>
        <strain evidence="2 3">0216</strain>
    </source>
</reference>
<evidence type="ECO:0000256" key="1">
    <source>
        <dbReference type="SAM" id="Phobius"/>
    </source>
</evidence>
<feature type="transmembrane region" description="Helical" evidence="1">
    <location>
        <begin position="60"/>
        <end position="78"/>
    </location>
</feature>
<feature type="transmembrane region" description="Helical" evidence="1">
    <location>
        <begin position="90"/>
        <end position="107"/>
    </location>
</feature>
<dbReference type="EMBL" id="WMIA01000037">
    <property type="protein sequence ID" value="MTF40608.1"/>
    <property type="molecule type" value="Genomic_DNA"/>
</dbReference>
<organism evidence="2 3">
    <name type="scientific">Cyanobacterium aponinum 0216</name>
    <dbReference type="NCBI Taxonomy" id="2676140"/>
    <lineage>
        <taxon>Bacteria</taxon>
        <taxon>Bacillati</taxon>
        <taxon>Cyanobacteriota</taxon>
        <taxon>Cyanophyceae</taxon>
        <taxon>Oscillatoriophycideae</taxon>
        <taxon>Chroococcales</taxon>
        <taxon>Geminocystaceae</taxon>
        <taxon>Cyanobacterium</taxon>
    </lineage>
</organism>
<dbReference type="InterPro" id="IPR007165">
    <property type="entry name" value="Phage_holin_4_2"/>
</dbReference>
<protein>
    <submittedName>
        <fullName evidence="2">Phage holin family protein</fullName>
    </submittedName>
</protein>
<sequence>MPPFLITLIITAISMMITAYIIPGIVISNITAALLAALVFGIVNAIVKPILILFTLPVTILTLGLFLFVINAICFYLAAYFTPGLTINNFVDALLGSIVLSLISSFLNNQF</sequence>
<evidence type="ECO:0000313" key="2">
    <source>
        <dbReference type="EMBL" id="MTF40608.1"/>
    </source>
</evidence>
<dbReference type="PANTHER" id="PTHR37309">
    <property type="entry name" value="SLR0284 PROTEIN"/>
    <property type="match status" value="1"/>
</dbReference>
<dbReference type="RefSeq" id="WP_015221008.1">
    <property type="nucleotide sequence ID" value="NZ_WMIA01000037.1"/>
</dbReference>
<dbReference type="PANTHER" id="PTHR37309:SF1">
    <property type="entry name" value="SLR0284 PROTEIN"/>
    <property type="match status" value="1"/>
</dbReference>
<feature type="transmembrane region" description="Helical" evidence="1">
    <location>
        <begin position="6"/>
        <end position="27"/>
    </location>
</feature>
<dbReference type="Pfam" id="PF04020">
    <property type="entry name" value="Phage_holin_4_2"/>
    <property type="match status" value="1"/>
</dbReference>
<accession>A0A844H046</accession>
<keyword evidence="1" id="KW-1133">Transmembrane helix</keyword>